<dbReference type="Proteomes" id="UP000598426">
    <property type="component" value="Unassembled WGS sequence"/>
</dbReference>
<dbReference type="RefSeq" id="WP_191171842.1">
    <property type="nucleotide sequence ID" value="NZ_JACXZS010000006.1"/>
</dbReference>
<reference evidence="1 2" key="1">
    <citation type="submission" date="2020-09" db="EMBL/GenBank/DDBJ databases">
        <title>Isolation and identification of active actinomycetes.</title>
        <authorList>
            <person name="Li X."/>
        </authorList>
    </citation>
    <scope>NUCLEOTIDE SEQUENCE [LARGE SCALE GENOMIC DNA]</scope>
    <source>
        <strain evidence="1 2">NEAU-LLC</strain>
    </source>
</reference>
<sequence length="135" mass="14121">MPRSSIVLSPEPIDRDAVAAALRTPVFAPAHDAGEFELRTMDDDAVLQVLVQHVVVLSLLRPRLLPGLDEVARLLPGVDAPTATRWWAEAYTPWRPEGAIGMAILDAAAAASSALVVHQGIPPAAGPHAGAAGSR</sequence>
<accession>A0ABR8NNH4</accession>
<evidence type="ECO:0000313" key="2">
    <source>
        <dbReference type="Proteomes" id="UP000598426"/>
    </source>
</evidence>
<organism evidence="1 2">
    <name type="scientific">Microbacterium helvum</name>
    <dbReference type="NCBI Taxonomy" id="2773713"/>
    <lineage>
        <taxon>Bacteria</taxon>
        <taxon>Bacillati</taxon>
        <taxon>Actinomycetota</taxon>
        <taxon>Actinomycetes</taxon>
        <taxon>Micrococcales</taxon>
        <taxon>Microbacteriaceae</taxon>
        <taxon>Microbacterium</taxon>
    </lineage>
</organism>
<name>A0ABR8NNH4_9MICO</name>
<keyword evidence="2" id="KW-1185">Reference proteome</keyword>
<comment type="caution">
    <text evidence="1">The sequence shown here is derived from an EMBL/GenBank/DDBJ whole genome shotgun (WGS) entry which is preliminary data.</text>
</comment>
<gene>
    <name evidence="1" type="ORF">IF188_10960</name>
</gene>
<proteinExistence type="predicted"/>
<protein>
    <submittedName>
        <fullName evidence="1">Uncharacterized protein</fullName>
    </submittedName>
</protein>
<dbReference type="EMBL" id="JACXZS010000006">
    <property type="protein sequence ID" value="MBD3942215.1"/>
    <property type="molecule type" value="Genomic_DNA"/>
</dbReference>
<evidence type="ECO:0000313" key="1">
    <source>
        <dbReference type="EMBL" id="MBD3942215.1"/>
    </source>
</evidence>